<evidence type="ECO:0000313" key="1">
    <source>
        <dbReference type="EMBL" id="AZQ60698.1"/>
    </source>
</evidence>
<reference evidence="1 2" key="1">
    <citation type="submission" date="2018-12" db="EMBL/GenBank/DDBJ databases">
        <title>Flammeovirga pectinis sp. nov., isolated from the gut of the Korean scallop, Patinopecten yessoensis.</title>
        <authorList>
            <person name="Bae J.-W."/>
            <person name="Jeong Y.-S."/>
            <person name="Kang W."/>
        </authorList>
    </citation>
    <scope>NUCLEOTIDE SEQUENCE [LARGE SCALE GENOMIC DNA]</scope>
    <source>
        <strain evidence="1 2">L12M1</strain>
    </source>
</reference>
<protein>
    <submittedName>
        <fullName evidence="1">Type IX secretion system protein PorQ</fullName>
    </submittedName>
</protein>
<proteinExistence type="predicted"/>
<dbReference type="EMBL" id="CP034562">
    <property type="protein sequence ID" value="AZQ60698.1"/>
    <property type="molecule type" value="Genomic_DNA"/>
</dbReference>
<dbReference type="Proteomes" id="UP000267268">
    <property type="component" value="Chromosome 1"/>
</dbReference>
<organism evidence="1 2">
    <name type="scientific">Flammeovirga pectinis</name>
    <dbReference type="NCBI Taxonomy" id="2494373"/>
    <lineage>
        <taxon>Bacteria</taxon>
        <taxon>Pseudomonadati</taxon>
        <taxon>Bacteroidota</taxon>
        <taxon>Cytophagia</taxon>
        <taxon>Cytophagales</taxon>
        <taxon>Flammeovirgaceae</taxon>
        <taxon>Flammeovirga</taxon>
    </lineage>
</organism>
<accession>A0A3S9NXL9</accession>
<dbReference type="NCBIfam" id="NF033709">
    <property type="entry name" value="PorV_fam"/>
    <property type="match status" value="1"/>
</dbReference>
<dbReference type="OrthoDB" id="9809953at2"/>
<evidence type="ECO:0000313" key="2">
    <source>
        <dbReference type="Proteomes" id="UP000267268"/>
    </source>
</evidence>
<keyword evidence="2" id="KW-1185">Reference proteome</keyword>
<dbReference type="NCBIfam" id="NF033711">
    <property type="entry name" value="T9SS_PorQ"/>
    <property type="match status" value="1"/>
</dbReference>
<sequence length="366" mass="40534">MIIAQLYFIKQNNMKQNSILLFSITLLLLSTSTLYAQLGGAKTYNFLTVPTNARQVGLGGFLTSSGVNDANAMFYNSSLLGDNSVDKVIFNYYDYHTTAGLTTLGYAKKVGKGVVGFGMGYMGYGDFDGFDQNGSYTGTYTANDYWFQGSYTRKVGVFSFAANMKFAASTIESYKSNALMFDMNGSFIHPTKDLVVGLVIKNAGFVMKEYQPNDKSELPFDTQLGISFKPQQMPIRFSVTYHHIHEFDITYTDTSLKGETDAFGNELYTEPSFTDKLSRHFAFGGEFVLGKVINLRAGYNVMRRKEMVTQGVKGLAGMSLGAALKIKKHIDFSYSVAWYHVAGPTNSLSLAVATSGWEKRKKTVIE</sequence>
<gene>
    <name evidence="1" type="primary">porQ</name>
    <name evidence="1" type="ORF">EI427_00290</name>
</gene>
<dbReference type="KEGG" id="fll:EI427_00290"/>
<dbReference type="AlphaFoldDB" id="A0A3S9NXL9"/>
<name>A0A3S9NXL9_9BACT</name>